<sequence length="75" mass="8950">MFILFGRIGHFNLWYNLRRLSNNNNRRNCDHEIFFYSPHLNIVINNRNDDKMIKSLIPTEYSKQSSIIPNGIPDI</sequence>
<dbReference type="Proteomes" id="UP000024404">
    <property type="component" value="Unassembled WGS sequence"/>
</dbReference>
<reference evidence="1" key="2">
    <citation type="submission" date="2022-06" db="UniProtKB">
        <authorList>
            <consortium name="EnsemblMetazoa"/>
        </authorList>
    </citation>
    <scope>IDENTIFICATION</scope>
</reference>
<keyword evidence="2" id="KW-1185">Reference proteome</keyword>
<evidence type="ECO:0000313" key="2">
    <source>
        <dbReference type="Proteomes" id="UP000024404"/>
    </source>
</evidence>
<reference evidence="2" key="1">
    <citation type="submission" date="2013-10" db="EMBL/GenBank/DDBJ databases">
        <title>Genome sequencing of Onchocerca volvulus.</title>
        <authorList>
            <person name="Cotton J."/>
            <person name="Tsai J."/>
            <person name="Stanley E."/>
            <person name="Tracey A."/>
            <person name="Holroyd N."/>
            <person name="Lustigman S."/>
            <person name="Berriman M."/>
        </authorList>
    </citation>
    <scope>NUCLEOTIDE SEQUENCE</scope>
</reference>
<evidence type="ECO:0000313" key="1">
    <source>
        <dbReference type="EnsemblMetazoa" id="OVOC12262.1"/>
    </source>
</evidence>
<dbReference type="EMBL" id="CMVM020000413">
    <property type="status" value="NOT_ANNOTATED_CDS"/>
    <property type="molecule type" value="Genomic_DNA"/>
</dbReference>
<proteinExistence type="predicted"/>
<protein>
    <submittedName>
        <fullName evidence="1">Uncharacterized protein</fullName>
    </submittedName>
</protein>
<dbReference type="AlphaFoldDB" id="A0A8R1XRB7"/>
<accession>A0A8R1XRB7</accession>
<dbReference type="EnsemblMetazoa" id="OVOC12262.1">
    <property type="protein sequence ID" value="OVOC12262.1"/>
    <property type="gene ID" value="WBGene00249071"/>
</dbReference>
<organism evidence="1 2">
    <name type="scientific">Onchocerca volvulus</name>
    <dbReference type="NCBI Taxonomy" id="6282"/>
    <lineage>
        <taxon>Eukaryota</taxon>
        <taxon>Metazoa</taxon>
        <taxon>Ecdysozoa</taxon>
        <taxon>Nematoda</taxon>
        <taxon>Chromadorea</taxon>
        <taxon>Rhabditida</taxon>
        <taxon>Spirurina</taxon>
        <taxon>Spiruromorpha</taxon>
        <taxon>Filarioidea</taxon>
        <taxon>Onchocercidae</taxon>
        <taxon>Onchocerca</taxon>
    </lineage>
</organism>
<name>A0A8R1XRB7_ONCVO</name>